<reference evidence="1 2" key="1">
    <citation type="journal article" date="2019" name="Nat. Ecol. Evol.">
        <title>Megaphylogeny resolves global patterns of mushroom evolution.</title>
        <authorList>
            <person name="Varga T."/>
            <person name="Krizsan K."/>
            <person name="Foldi C."/>
            <person name="Dima B."/>
            <person name="Sanchez-Garcia M."/>
            <person name="Sanchez-Ramirez S."/>
            <person name="Szollosi G.J."/>
            <person name="Szarkandi J.G."/>
            <person name="Papp V."/>
            <person name="Albert L."/>
            <person name="Andreopoulos W."/>
            <person name="Angelini C."/>
            <person name="Antonin V."/>
            <person name="Barry K.W."/>
            <person name="Bougher N.L."/>
            <person name="Buchanan P."/>
            <person name="Buyck B."/>
            <person name="Bense V."/>
            <person name="Catcheside P."/>
            <person name="Chovatia M."/>
            <person name="Cooper J."/>
            <person name="Damon W."/>
            <person name="Desjardin D."/>
            <person name="Finy P."/>
            <person name="Geml J."/>
            <person name="Haridas S."/>
            <person name="Hughes K."/>
            <person name="Justo A."/>
            <person name="Karasinski D."/>
            <person name="Kautmanova I."/>
            <person name="Kiss B."/>
            <person name="Kocsube S."/>
            <person name="Kotiranta H."/>
            <person name="LaButti K.M."/>
            <person name="Lechner B.E."/>
            <person name="Liimatainen K."/>
            <person name="Lipzen A."/>
            <person name="Lukacs Z."/>
            <person name="Mihaltcheva S."/>
            <person name="Morgado L.N."/>
            <person name="Niskanen T."/>
            <person name="Noordeloos M.E."/>
            <person name="Ohm R.A."/>
            <person name="Ortiz-Santana B."/>
            <person name="Ovrebo C."/>
            <person name="Racz N."/>
            <person name="Riley R."/>
            <person name="Savchenko A."/>
            <person name="Shiryaev A."/>
            <person name="Soop K."/>
            <person name="Spirin V."/>
            <person name="Szebenyi C."/>
            <person name="Tomsovsky M."/>
            <person name="Tulloss R.E."/>
            <person name="Uehling J."/>
            <person name="Grigoriev I.V."/>
            <person name="Vagvolgyi C."/>
            <person name="Papp T."/>
            <person name="Martin F.M."/>
            <person name="Miettinen O."/>
            <person name="Hibbett D.S."/>
            <person name="Nagy L.G."/>
        </authorList>
    </citation>
    <scope>NUCLEOTIDE SEQUENCE [LARGE SCALE GENOMIC DNA]</scope>
    <source>
        <strain evidence="1 2">NL-1719</strain>
    </source>
</reference>
<sequence length="1035" mass="113894">MTTVADIAQIVSSTLSPDSNTRISAELQLAEQFASPGAGLALSQLILAQDAEISLRQMTCVVLRKYVNERWSPFFAGFRGSAPPPEVKTQIRQNVFQALSDKNRKIRTLCAHTLSSIASCDWPEEYPDLLHSLIALLSSGSPDSVHGAMQVFTEFIKSDLTEDQILPVLRELLPVLLNILGAPESYDAATRSRTISVFRQCVTSLFMVKDQHPQSVKEASASVLPVWLEAFKVLLSIDPQQDLAQNRNWDGLAVRIQIFKTLYTIHTSFPRALVPFITDYLNLSLTHLVALYPVFTHYYIQSSESVPRTSEDEVIELPQLICPILDFMTATSRSLKARPWWFESNNLPHVIPAVFNFLQITDDDEETWTTNANAFIAEEDDDTSSYSVRVASLDLLAALVDKEPRTTISIFQNALAQVIAASQQAKESGSGDWWRPLEAALAGVGSQAKPIEECLEDDEESKQPAPIDIQGFLTNFIPSIIGLFDYPFLQGRALIFAGQFATLLPSQLAGQYIEAAARLLEAEASVPSKVSAVKATNYLCSAENQVIAAFAARLAKALVPLSVVATEDSLTLVLQTLCHLVGTDRGQWITLEDANSFTGLILDIWAKNTRDPIFVSILTDFLQSLSEASVTGIYEVVAKRALPIISDAIANAPTKDPWVAASGIDLVNSLLRGAKNDAIGEGFFARLAPALFKCLGETDDRDVLQHGISCLTLIVRKEPQQLLAWNDESGRSGLEYVLTLVARMLENADESGGLVIGDLIIHLLRKAGTAVLPVLPQLLQAMIRRMTTAKTATFLQSLIIPIIFLVNNQPNDILALLETTEFEGRTALDIFIQTWCENAETFQGFWPQRVSTLGLSQLFVSERQSLQNLTVKGDIIVKPETKNVIMTRSKTKTVPHEFTSVSFPVKALKLVLRDVKLGGESATLATQVPAVESDDEEEEWSEDEPLDTGAFLSDLLGPDGLPFDEDTFQFDDVDALKDDPIWQIDIQAHLLTFFKECAARNTNNFSGRVDQLSTEEITVVRQIITVAQAAPASTA</sequence>
<gene>
    <name evidence="1" type="ORF">BDN72DRAFT_797937</name>
</gene>
<name>A0ACD3ASJ5_9AGAR</name>
<protein>
    <submittedName>
        <fullName evidence="1">ARM repeat-containing protein</fullName>
    </submittedName>
</protein>
<dbReference type="Proteomes" id="UP000308600">
    <property type="component" value="Unassembled WGS sequence"/>
</dbReference>
<evidence type="ECO:0000313" key="2">
    <source>
        <dbReference type="Proteomes" id="UP000308600"/>
    </source>
</evidence>
<proteinExistence type="predicted"/>
<dbReference type="EMBL" id="ML208356">
    <property type="protein sequence ID" value="TFK68224.1"/>
    <property type="molecule type" value="Genomic_DNA"/>
</dbReference>
<accession>A0ACD3ASJ5</accession>
<evidence type="ECO:0000313" key="1">
    <source>
        <dbReference type="EMBL" id="TFK68224.1"/>
    </source>
</evidence>
<keyword evidence="2" id="KW-1185">Reference proteome</keyword>
<organism evidence="1 2">
    <name type="scientific">Pluteus cervinus</name>
    <dbReference type="NCBI Taxonomy" id="181527"/>
    <lineage>
        <taxon>Eukaryota</taxon>
        <taxon>Fungi</taxon>
        <taxon>Dikarya</taxon>
        <taxon>Basidiomycota</taxon>
        <taxon>Agaricomycotina</taxon>
        <taxon>Agaricomycetes</taxon>
        <taxon>Agaricomycetidae</taxon>
        <taxon>Agaricales</taxon>
        <taxon>Pluteineae</taxon>
        <taxon>Pluteaceae</taxon>
        <taxon>Pluteus</taxon>
    </lineage>
</organism>